<feature type="domain" description="Phospholipase/carboxylesterase/thioesterase" evidence="1">
    <location>
        <begin position="28"/>
        <end position="217"/>
    </location>
</feature>
<dbReference type="OrthoDB" id="9796570at2"/>
<evidence type="ECO:0000313" key="3">
    <source>
        <dbReference type="Proteomes" id="UP000322530"/>
    </source>
</evidence>
<organism evidence="2 3">
    <name type="scientific">Dictyobacter arantiisoli</name>
    <dbReference type="NCBI Taxonomy" id="2014874"/>
    <lineage>
        <taxon>Bacteria</taxon>
        <taxon>Bacillati</taxon>
        <taxon>Chloroflexota</taxon>
        <taxon>Ktedonobacteria</taxon>
        <taxon>Ktedonobacterales</taxon>
        <taxon>Dictyobacteraceae</taxon>
        <taxon>Dictyobacter</taxon>
    </lineage>
</organism>
<keyword evidence="2" id="KW-0378">Hydrolase</keyword>
<accession>A0A5A5T6X7</accession>
<protein>
    <submittedName>
        <fullName evidence="2">Hydrolase</fullName>
    </submittedName>
</protein>
<dbReference type="Proteomes" id="UP000322530">
    <property type="component" value="Unassembled WGS sequence"/>
</dbReference>
<gene>
    <name evidence="2" type="ORF">KDI_03270</name>
</gene>
<sequence>MSNEQSVPQFTDFVHRFIPAKSDDEAGKKLPTLLLLHGTGGNEDDLLDLGRSLVPGAALLSPRGKVLENGMPRFFRRLAEGIFDLEDLQRRTDELADFVSAASEAYHFDPTQVVALGYSNGANIAASMLLLRPGILHGAILLRAMIQLVPDPLPELAGIPTLIHAGNMDPIIPVAQTEQLVHVLRQAGASVTERWMNVGHGLTREDLRSAKAWLQKTYHI</sequence>
<name>A0A5A5T6X7_9CHLR</name>
<dbReference type="InterPro" id="IPR029058">
    <property type="entry name" value="AB_hydrolase_fold"/>
</dbReference>
<evidence type="ECO:0000313" key="2">
    <source>
        <dbReference type="EMBL" id="GCF06763.1"/>
    </source>
</evidence>
<evidence type="ECO:0000259" key="1">
    <source>
        <dbReference type="Pfam" id="PF02230"/>
    </source>
</evidence>
<reference evidence="2 3" key="1">
    <citation type="submission" date="2019-01" db="EMBL/GenBank/DDBJ databases">
        <title>Draft genome sequence of Dictyobacter sp. Uno17.</title>
        <authorList>
            <person name="Wang C.M."/>
            <person name="Zheng Y."/>
            <person name="Sakai Y."/>
            <person name="Abe K."/>
            <person name="Yokota A."/>
            <person name="Yabe S."/>
        </authorList>
    </citation>
    <scope>NUCLEOTIDE SEQUENCE [LARGE SCALE GENOMIC DNA]</scope>
    <source>
        <strain evidence="2 3">Uno17</strain>
    </source>
</reference>
<dbReference type="AlphaFoldDB" id="A0A5A5T6X7"/>
<keyword evidence="3" id="KW-1185">Reference proteome</keyword>
<dbReference type="SUPFAM" id="SSF53474">
    <property type="entry name" value="alpha/beta-Hydrolases"/>
    <property type="match status" value="1"/>
</dbReference>
<dbReference type="InterPro" id="IPR003140">
    <property type="entry name" value="PLipase/COase/thioEstase"/>
</dbReference>
<comment type="caution">
    <text evidence="2">The sequence shown here is derived from an EMBL/GenBank/DDBJ whole genome shotgun (WGS) entry which is preliminary data.</text>
</comment>
<dbReference type="EMBL" id="BIXY01000002">
    <property type="protein sequence ID" value="GCF06763.1"/>
    <property type="molecule type" value="Genomic_DNA"/>
</dbReference>
<dbReference type="Gene3D" id="3.40.50.1820">
    <property type="entry name" value="alpha/beta hydrolase"/>
    <property type="match status" value="1"/>
</dbReference>
<dbReference type="GO" id="GO:0016787">
    <property type="term" value="F:hydrolase activity"/>
    <property type="evidence" value="ECO:0007669"/>
    <property type="project" value="UniProtKB-KW"/>
</dbReference>
<dbReference type="RefSeq" id="WP_149399663.1">
    <property type="nucleotide sequence ID" value="NZ_BIXY01000002.1"/>
</dbReference>
<dbReference type="Pfam" id="PF02230">
    <property type="entry name" value="Abhydrolase_2"/>
    <property type="match status" value="1"/>
</dbReference>
<proteinExistence type="predicted"/>